<name>A0A371GRB2_MUCPR</name>
<evidence type="ECO:0000313" key="2">
    <source>
        <dbReference type="Proteomes" id="UP000257109"/>
    </source>
</evidence>
<proteinExistence type="predicted"/>
<dbReference type="AlphaFoldDB" id="A0A371GRB2"/>
<organism evidence="1 2">
    <name type="scientific">Mucuna pruriens</name>
    <name type="common">Velvet bean</name>
    <name type="synonym">Dolichos pruriens</name>
    <dbReference type="NCBI Taxonomy" id="157652"/>
    <lineage>
        <taxon>Eukaryota</taxon>
        <taxon>Viridiplantae</taxon>
        <taxon>Streptophyta</taxon>
        <taxon>Embryophyta</taxon>
        <taxon>Tracheophyta</taxon>
        <taxon>Spermatophyta</taxon>
        <taxon>Magnoliopsida</taxon>
        <taxon>eudicotyledons</taxon>
        <taxon>Gunneridae</taxon>
        <taxon>Pentapetalae</taxon>
        <taxon>rosids</taxon>
        <taxon>fabids</taxon>
        <taxon>Fabales</taxon>
        <taxon>Fabaceae</taxon>
        <taxon>Papilionoideae</taxon>
        <taxon>50 kb inversion clade</taxon>
        <taxon>NPAAA clade</taxon>
        <taxon>indigoferoid/millettioid clade</taxon>
        <taxon>Phaseoleae</taxon>
        <taxon>Mucuna</taxon>
    </lineage>
</organism>
<dbReference type="Proteomes" id="UP000257109">
    <property type="component" value="Unassembled WGS sequence"/>
</dbReference>
<protein>
    <recommendedName>
        <fullName evidence="3">Retrotransposon gag domain-containing protein</fullName>
    </recommendedName>
</protein>
<comment type="caution">
    <text evidence="1">The sequence shown here is derived from an EMBL/GenBank/DDBJ whole genome shotgun (WGS) entry which is preliminary data.</text>
</comment>
<dbReference type="PANTHER" id="PTHR33223">
    <property type="entry name" value="CCHC-TYPE DOMAIN-CONTAINING PROTEIN"/>
    <property type="match status" value="1"/>
</dbReference>
<gene>
    <name evidence="1" type="ORF">CR513_24688</name>
</gene>
<accession>A0A371GRB2</accession>
<feature type="non-terminal residue" evidence="1">
    <location>
        <position position="1"/>
    </location>
</feature>
<dbReference type="PANTHER" id="PTHR33223:SF8">
    <property type="entry name" value="OS04G0172440 PROTEIN"/>
    <property type="match status" value="1"/>
</dbReference>
<dbReference type="EMBL" id="QJKJ01004700">
    <property type="protein sequence ID" value="RDX93095.1"/>
    <property type="molecule type" value="Genomic_DNA"/>
</dbReference>
<evidence type="ECO:0008006" key="3">
    <source>
        <dbReference type="Google" id="ProtNLM"/>
    </source>
</evidence>
<sequence>MEFFGGTPLCHRRRRQVWVGGRRLMLSPGRGALDRLQDLEFDKYKGSSCPHVHLAMYCRKMAAYTYDDKVLIHCFHYSLIRAALGWYVGLEQGRIKTWRDLAEAFLKQEYAERWRELAAQVQPPIIEREIVTIFIDTIPSSYYDRVVGNVASNFANLVVVGKRIEVGIKRGKFA</sequence>
<evidence type="ECO:0000313" key="1">
    <source>
        <dbReference type="EMBL" id="RDX93095.1"/>
    </source>
</evidence>
<keyword evidence="2" id="KW-1185">Reference proteome</keyword>
<reference evidence="1" key="1">
    <citation type="submission" date="2018-05" db="EMBL/GenBank/DDBJ databases">
        <title>Draft genome of Mucuna pruriens seed.</title>
        <authorList>
            <person name="Nnadi N.E."/>
            <person name="Vos R."/>
            <person name="Hasami M.H."/>
            <person name="Devisetty U.K."/>
            <person name="Aguiy J.C."/>
        </authorList>
    </citation>
    <scope>NUCLEOTIDE SEQUENCE [LARGE SCALE GENOMIC DNA]</scope>
    <source>
        <strain evidence="1">JCA_2017</strain>
    </source>
</reference>
<dbReference type="OrthoDB" id="686606at2759"/>